<evidence type="ECO:0000256" key="3">
    <source>
        <dbReference type="PROSITE-ProRule" id="PRU00023"/>
    </source>
</evidence>
<dbReference type="Proteomes" id="UP001283361">
    <property type="component" value="Unassembled WGS sequence"/>
</dbReference>
<dbReference type="SMART" id="SM00248">
    <property type="entry name" value="ANK"/>
    <property type="match status" value="5"/>
</dbReference>
<dbReference type="PROSITE" id="PS50297">
    <property type="entry name" value="ANK_REP_REGION"/>
    <property type="match status" value="4"/>
</dbReference>
<proteinExistence type="predicted"/>
<evidence type="ECO:0000313" key="6">
    <source>
        <dbReference type="EMBL" id="KAK3763005.1"/>
    </source>
</evidence>
<dbReference type="InterPro" id="IPR042420">
    <property type="entry name" value="RAI14/UACA"/>
</dbReference>
<feature type="repeat" description="ANK" evidence="3">
    <location>
        <begin position="67"/>
        <end position="99"/>
    </location>
</feature>
<comment type="caution">
    <text evidence="6">The sequence shown here is derived from an EMBL/GenBank/DDBJ whole genome shotgun (WGS) entry which is preliminary data.</text>
</comment>
<protein>
    <submittedName>
        <fullName evidence="6">Uncharacterized protein</fullName>
    </submittedName>
</protein>
<keyword evidence="1" id="KW-0677">Repeat</keyword>
<dbReference type="GO" id="GO:0003779">
    <property type="term" value="F:actin binding"/>
    <property type="evidence" value="ECO:0007669"/>
    <property type="project" value="InterPro"/>
</dbReference>
<dbReference type="InterPro" id="IPR002110">
    <property type="entry name" value="Ankyrin_rpt"/>
</dbReference>
<dbReference type="PANTHER" id="PTHR24129">
    <property type="entry name" value="ANKYCORBIN"/>
    <property type="match status" value="1"/>
</dbReference>
<dbReference type="AlphaFoldDB" id="A0AAE1DAR3"/>
<accession>A0AAE1DAR3</accession>
<feature type="repeat" description="ANK" evidence="3">
    <location>
        <begin position="166"/>
        <end position="198"/>
    </location>
</feature>
<dbReference type="Pfam" id="PF00023">
    <property type="entry name" value="Ank"/>
    <property type="match status" value="1"/>
</dbReference>
<reference evidence="6" key="1">
    <citation type="journal article" date="2023" name="G3 (Bethesda)">
        <title>A reference genome for the long-term kleptoplast-retaining sea slug Elysia crispata morphotype clarki.</title>
        <authorList>
            <person name="Eastman K.E."/>
            <person name="Pendleton A.L."/>
            <person name="Shaikh M.A."/>
            <person name="Suttiyut T."/>
            <person name="Ogas R."/>
            <person name="Tomko P."/>
            <person name="Gavelis G."/>
            <person name="Widhalm J.R."/>
            <person name="Wisecaver J.H."/>
        </authorList>
    </citation>
    <scope>NUCLEOTIDE SEQUENCE</scope>
    <source>
        <strain evidence="6">ECLA1</strain>
    </source>
</reference>
<name>A0AAE1DAR3_9GAST</name>
<dbReference type="SUPFAM" id="SSF48403">
    <property type="entry name" value="Ankyrin repeat"/>
    <property type="match status" value="1"/>
</dbReference>
<dbReference type="EMBL" id="JAWDGP010004617">
    <property type="protein sequence ID" value="KAK3763005.1"/>
    <property type="molecule type" value="Genomic_DNA"/>
</dbReference>
<dbReference type="Pfam" id="PF13637">
    <property type="entry name" value="Ank_4"/>
    <property type="match status" value="1"/>
</dbReference>
<keyword evidence="7" id="KW-1185">Reference proteome</keyword>
<organism evidence="6 7">
    <name type="scientific">Elysia crispata</name>
    <name type="common">lettuce slug</name>
    <dbReference type="NCBI Taxonomy" id="231223"/>
    <lineage>
        <taxon>Eukaryota</taxon>
        <taxon>Metazoa</taxon>
        <taxon>Spiralia</taxon>
        <taxon>Lophotrochozoa</taxon>
        <taxon>Mollusca</taxon>
        <taxon>Gastropoda</taxon>
        <taxon>Heterobranchia</taxon>
        <taxon>Euthyneura</taxon>
        <taxon>Panpulmonata</taxon>
        <taxon>Sacoglossa</taxon>
        <taxon>Placobranchoidea</taxon>
        <taxon>Plakobranchidae</taxon>
        <taxon>Elysia</taxon>
    </lineage>
</organism>
<feature type="compositionally biased region" description="Basic and acidic residues" evidence="5">
    <location>
        <begin position="345"/>
        <end position="396"/>
    </location>
</feature>
<keyword evidence="2 4" id="KW-0175">Coiled coil</keyword>
<dbReference type="PANTHER" id="PTHR24129:SF2">
    <property type="entry name" value="DUF3447 DOMAIN-CONTAINING PROTEIN"/>
    <property type="match status" value="1"/>
</dbReference>
<evidence type="ECO:0000256" key="4">
    <source>
        <dbReference type="SAM" id="Coils"/>
    </source>
</evidence>
<feature type="coiled-coil region" evidence="4">
    <location>
        <begin position="584"/>
        <end position="854"/>
    </location>
</feature>
<evidence type="ECO:0000256" key="1">
    <source>
        <dbReference type="ARBA" id="ARBA00022737"/>
    </source>
</evidence>
<feature type="region of interest" description="Disordered" evidence="5">
    <location>
        <begin position="457"/>
        <end position="480"/>
    </location>
</feature>
<feature type="repeat" description="ANK" evidence="3">
    <location>
        <begin position="133"/>
        <end position="165"/>
    </location>
</feature>
<dbReference type="PROSITE" id="PS50088">
    <property type="entry name" value="ANK_REPEAT"/>
    <property type="match status" value="5"/>
</dbReference>
<dbReference type="Gene3D" id="1.25.40.20">
    <property type="entry name" value="Ankyrin repeat-containing domain"/>
    <property type="match status" value="2"/>
</dbReference>
<feature type="region of interest" description="Disordered" evidence="5">
    <location>
        <begin position="251"/>
        <end position="304"/>
    </location>
</feature>
<evidence type="ECO:0000313" key="7">
    <source>
        <dbReference type="Proteomes" id="UP001283361"/>
    </source>
</evidence>
<evidence type="ECO:0000256" key="5">
    <source>
        <dbReference type="SAM" id="MobiDB-lite"/>
    </source>
</evidence>
<feature type="region of interest" description="Disordered" evidence="5">
    <location>
        <begin position="498"/>
        <end position="520"/>
    </location>
</feature>
<keyword evidence="3" id="KW-0040">ANK repeat</keyword>
<feature type="repeat" description="ANK" evidence="3">
    <location>
        <begin position="199"/>
        <end position="231"/>
    </location>
</feature>
<dbReference type="Pfam" id="PF12796">
    <property type="entry name" value="Ank_2"/>
    <property type="match status" value="1"/>
</dbReference>
<evidence type="ECO:0000256" key="2">
    <source>
        <dbReference type="ARBA" id="ARBA00023054"/>
    </source>
</evidence>
<feature type="region of interest" description="Disordered" evidence="5">
    <location>
        <begin position="338"/>
        <end position="398"/>
    </location>
</feature>
<sequence>MTSKSKLSNLFKGKSVHDLPTYTTPITKHEWTKNDDKLMEAVENQNVKKVSSLLTKKNLSPTKRGPLGRSVFHVACASGNRQILDLILPRSLDVNVTTIQGNTALQWAASKGHIYTVERLLQSAANVNQRDSNEMTALHHACAGPHLSCVKVLLQGDADPHAKEMSGKTPLVYAAHRGDLEICRCLLEKGADINSQDRDHVTALMLAAKEGHTDVCGFLLSQGALLDIKDGGGNTAIRYSANSSIQEVLTAHNSKQNSQIQEGNDTQDHRKEEPSLENEIQSEIPKASDSTLKPSPPPRSKNNDLEKAYHKLKDEHEQLNEDYSVLARENLKLRDKFQSSQQKLTELRERTSVEGEESIKKAAAEDEMKSLKEELSIEKEKFSQRESQQDTKDESGNRFVNAQVKLWPDDNDDGLKTQHKGNDDQKEVIHKLQEQILSLETENVQLKNDLTNAQKRSYSPATEDYTDGVEMRKSQSASKTAELQVEINKLKKTLEQQTVAASSASESAQQQEEELRQRNSAMEGQMGELRTEVASLQKALQQAKAEGATTEAQRLDALLEKSKNIEDVNFDEEGFVEGRDMTKEEFLQGQNQQLRTQCNLLSEELEKLRTTFDAILKAGDNLQADYDQQATEKEALQYEMEHSLKEKAELASENEFLLQDNNELHENLTQLVHELERMQDKFKATQVENEELKHSVEMVGNAEDVVRLLEERNILQQRCSELEASAGRMQEDNGILVEEVQNLTEAVQHLTSEREQMAANLQEMRLTYHQHEALRQEFTQLEQDFAGLLNEKQSLEQQLASRTDGEASSTESAASLHQDFKELEKEKQELETIIKSLSRVNVELENKVRSLQDQPVQSSLLPNGEQEKLRKGQAIERNNNDDYEVLQKEIFCLKKQVVKLDTENKEWEKRYEETVNTYRTHLLSAVQGHMDPDVKDALYQIIELRSMEQFC</sequence>
<dbReference type="InterPro" id="IPR036770">
    <property type="entry name" value="Ankyrin_rpt-contain_sf"/>
</dbReference>
<feature type="coiled-coil region" evidence="4">
    <location>
        <begin position="422"/>
        <end position="456"/>
    </location>
</feature>
<feature type="repeat" description="ANK" evidence="3">
    <location>
        <begin position="100"/>
        <end position="132"/>
    </location>
</feature>
<feature type="compositionally biased region" description="Polar residues" evidence="5">
    <location>
        <begin position="251"/>
        <end position="264"/>
    </location>
</feature>
<feature type="compositionally biased region" description="Low complexity" evidence="5">
    <location>
        <begin position="500"/>
        <end position="510"/>
    </location>
</feature>
<gene>
    <name evidence="6" type="ORF">RRG08_026918</name>
</gene>